<protein>
    <recommendedName>
        <fullName evidence="2">protein-tyrosine-phosphatase</fullName>
        <ecNumber evidence="2">3.1.3.48</ecNumber>
    </recommendedName>
</protein>
<gene>
    <name evidence="5" type="ORF">FMM05_09050</name>
</gene>
<evidence type="ECO:0000256" key="3">
    <source>
        <dbReference type="ARBA" id="ARBA00022801"/>
    </source>
</evidence>
<organism evidence="5 6">
    <name type="scientific">Flavobacterium zepuense</name>
    <dbReference type="NCBI Taxonomy" id="2593302"/>
    <lineage>
        <taxon>Bacteria</taxon>
        <taxon>Pseudomonadati</taxon>
        <taxon>Bacteroidota</taxon>
        <taxon>Flavobacteriia</taxon>
        <taxon>Flavobacteriales</taxon>
        <taxon>Flavobacteriaceae</taxon>
        <taxon>Flavobacterium</taxon>
    </lineage>
</organism>
<evidence type="ECO:0000256" key="2">
    <source>
        <dbReference type="ARBA" id="ARBA00013064"/>
    </source>
</evidence>
<dbReference type="EC" id="3.1.3.48" evidence="2"/>
<comment type="caution">
    <text evidence="5">The sequence shown here is derived from an EMBL/GenBank/DDBJ whole genome shotgun (WGS) entry which is preliminary data.</text>
</comment>
<keyword evidence="6" id="KW-1185">Reference proteome</keyword>
<dbReference type="InterPro" id="IPR016195">
    <property type="entry name" value="Pol/histidinol_Pase-like"/>
</dbReference>
<dbReference type="PIRSF" id="PIRSF016557">
    <property type="entry name" value="Caps_synth_CpsB"/>
    <property type="match status" value="1"/>
</dbReference>
<dbReference type="SUPFAM" id="SSF89550">
    <property type="entry name" value="PHP domain-like"/>
    <property type="match status" value="1"/>
</dbReference>
<reference evidence="5 6" key="1">
    <citation type="submission" date="2019-07" db="EMBL/GenBank/DDBJ databases">
        <title>Flavobacterium sp. nov., isolated from glacier ice.</title>
        <authorList>
            <person name="Liu Q."/>
            <person name="Xin Y.-H."/>
        </authorList>
    </citation>
    <scope>NUCLEOTIDE SEQUENCE [LARGE SCALE GENOMIC DNA]</scope>
    <source>
        <strain evidence="5 6">ZT4R6</strain>
    </source>
</reference>
<evidence type="ECO:0000256" key="1">
    <source>
        <dbReference type="ARBA" id="ARBA00005750"/>
    </source>
</evidence>
<sequence length="220" mass="25127">MLPGIDDGSKDESNTIALIQSLKGYGFGQFITTPHVLTGVWNNTRQGITTKETTTKLYLEQHGHTMPFKAAAEYLMDEVFLNLLKTEPLLTLKDNYVLVEMSYLNPPIQLYDIVYQLQLEGYKPVLAHPERYLFYHFKPEEYTKLKKVGCLFQLNLLSVTGYYGKPVADIAKKLLEESMIDFTGSDTHHDRHVQAYKNPVLLKNTAPLITALNKNTFFSM</sequence>
<dbReference type="AlphaFoldDB" id="A0A552V358"/>
<dbReference type="PANTHER" id="PTHR39181:SF1">
    <property type="entry name" value="TYROSINE-PROTEIN PHOSPHATASE YWQE"/>
    <property type="match status" value="1"/>
</dbReference>
<dbReference type="Gene3D" id="3.20.20.140">
    <property type="entry name" value="Metal-dependent hydrolases"/>
    <property type="match status" value="1"/>
</dbReference>
<comment type="similarity">
    <text evidence="1">Belongs to the metallo-dependent hydrolases superfamily. CpsB/CapC family.</text>
</comment>
<comment type="catalytic activity">
    <reaction evidence="4">
        <text>O-phospho-L-tyrosyl-[protein] + H2O = L-tyrosyl-[protein] + phosphate</text>
        <dbReference type="Rhea" id="RHEA:10684"/>
        <dbReference type="Rhea" id="RHEA-COMP:10136"/>
        <dbReference type="Rhea" id="RHEA-COMP:20101"/>
        <dbReference type="ChEBI" id="CHEBI:15377"/>
        <dbReference type="ChEBI" id="CHEBI:43474"/>
        <dbReference type="ChEBI" id="CHEBI:46858"/>
        <dbReference type="ChEBI" id="CHEBI:61978"/>
        <dbReference type="EC" id="3.1.3.48"/>
    </reaction>
</comment>
<keyword evidence="3" id="KW-0378">Hydrolase</keyword>
<evidence type="ECO:0000313" key="5">
    <source>
        <dbReference type="EMBL" id="TRW24877.1"/>
    </source>
</evidence>
<accession>A0A552V358</accession>
<proteinExistence type="inferred from homology"/>
<dbReference type="PANTHER" id="PTHR39181">
    <property type="entry name" value="TYROSINE-PROTEIN PHOSPHATASE YWQE"/>
    <property type="match status" value="1"/>
</dbReference>
<dbReference type="Proteomes" id="UP000320643">
    <property type="component" value="Unassembled WGS sequence"/>
</dbReference>
<dbReference type="Pfam" id="PF19567">
    <property type="entry name" value="CpsB_CapC"/>
    <property type="match status" value="1"/>
</dbReference>
<name>A0A552V358_9FLAO</name>
<dbReference type="InterPro" id="IPR016667">
    <property type="entry name" value="Caps_polysacc_synth_CpsB/CapC"/>
</dbReference>
<dbReference type="GO" id="GO:0004725">
    <property type="term" value="F:protein tyrosine phosphatase activity"/>
    <property type="evidence" value="ECO:0007669"/>
    <property type="project" value="UniProtKB-EC"/>
</dbReference>
<evidence type="ECO:0000256" key="4">
    <source>
        <dbReference type="ARBA" id="ARBA00051722"/>
    </source>
</evidence>
<evidence type="ECO:0000313" key="6">
    <source>
        <dbReference type="Proteomes" id="UP000320643"/>
    </source>
</evidence>
<dbReference type="EMBL" id="VJVZ01000005">
    <property type="protein sequence ID" value="TRW24877.1"/>
    <property type="molecule type" value="Genomic_DNA"/>
</dbReference>
<dbReference type="OrthoDB" id="9788539at2"/>
<dbReference type="GO" id="GO:0030145">
    <property type="term" value="F:manganese ion binding"/>
    <property type="evidence" value="ECO:0007669"/>
    <property type="project" value="InterPro"/>
</dbReference>